<dbReference type="Proteomes" id="UP001482620">
    <property type="component" value="Unassembled WGS sequence"/>
</dbReference>
<proteinExistence type="predicted"/>
<comment type="caution">
    <text evidence="1">The sequence shown here is derived from an EMBL/GenBank/DDBJ whole genome shotgun (WGS) entry which is preliminary data.</text>
</comment>
<accession>A0ABV0U5E3</accession>
<gene>
    <name evidence="1" type="ORF">ILYODFUR_038018</name>
</gene>
<protein>
    <submittedName>
        <fullName evidence="1">Uncharacterized protein</fullName>
    </submittedName>
</protein>
<sequence length="81" mass="9324">AAAQQLEKLADVKQCCHRVDALEKAVNSLKENLQRYPGPEELSQCVTLDFVESVLKDMKPQKVRRWGLVFEENLKEKPAVW</sequence>
<name>A0ABV0U5E3_9TELE</name>
<keyword evidence="2" id="KW-1185">Reference proteome</keyword>
<reference evidence="1 2" key="1">
    <citation type="submission" date="2021-06" db="EMBL/GenBank/DDBJ databases">
        <authorList>
            <person name="Palmer J.M."/>
        </authorList>
    </citation>
    <scope>NUCLEOTIDE SEQUENCE [LARGE SCALE GENOMIC DNA]</scope>
    <source>
        <strain evidence="2">if_2019</strain>
        <tissue evidence="1">Muscle</tissue>
    </source>
</reference>
<dbReference type="EMBL" id="JAHRIQ010055292">
    <property type="protein sequence ID" value="MEQ2238897.1"/>
    <property type="molecule type" value="Genomic_DNA"/>
</dbReference>
<feature type="non-terminal residue" evidence="1">
    <location>
        <position position="1"/>
    </location>
</feature>
<organism evidence="1 2">
    <name type="scientific">Ilyodon furcidens</name>
    <name type="common">goldbreast splitfin</name>
    <dbReference type="NCBI Taxonomy" id="33524"/>
    <lineage>
        <taxon>Eukaryota</taxon>
        <taxon>Metazoa</taxon>
        <taxon>Chordata</taxon>
        <taxon>Craniata</taxon>
        <taxon>Vertebrata</taxon>
        <taxon>Euteleostomi</taxon>
        <taxon>Actinopterygii</taxon>
        <taxon>Neopterygii</taxon>
        <taxon>Teleostei</taxon>
        <taxon>Neoteleostei</taxon>
        <taxon>Acanthomorphata</taxon>
        <taxon>Ovalentaria</taxon>
        <taxon>Atherinomorphae</taxon>
        <taxon>Cyprinodontiformes</taxon>
        <taxon>Goodeidae</taxon>
        <taxon>Ilyodon</taxon>
    </lineage>
</organism>
<evidence type="ECO:0000313" key="2">
    <source>
        <dbReference type="Proteomes" id="UP001482620"/>
    </source>
</evidence>
<evidence type="ECO:0000313" key="1">
    <source>
        <dbReference type="EMBL" id="MEQ2238897.1"/>
    </source>
</evidence>